<dbReference type="PANTHER" id="PTHR21021:SF15">
    <property type="entry name" value="FREE METHIONINE-R-SULFOXIDE REDUCTASE"/>
    <property type="match status" value="1"/>
</dbReference>
<evidence type="ECO:0000256" key="1">
    <source>
        <dbReference type="ARBA" id="ARBA00038454"/>
    </source>
</evidence>
<dbReference type="SUPFAM" id="SSF55781">
    <property type="entry name" value="GAF domain-like"/>
    <property type="match status" value="1"/>
</dbReference>
<protein>
    <submittedName>
        <fullName evidence="3">Free methionine-R-sulfoxide reductase</fullName>
        <ecNumber evidence="3">1.8.4.14</ecNumber>
    </submittedName>
</protein>
<proteinExistence type="inferred from homology"/>
<reference evidence="3" key="1">
    <citation type="submission" date="2019-08" db="EMBL/GenBank/DDBJ databases">
        <authorList>
            <person name="Kucharzyk K."/>
            <person name="Murdoch R.W."/>
            <person name="Higgins S."/>
            <person name="Loffler F."/>
        </authorList>
    </citation>
    <scope>NUCLEOTIDE SEQUENCE</scope>
</reference>
<keyword evidence="3" id="KW-0560">Oxidoreductase</keyword>
<dbReference type="InterPro" id="IPR003018">
    <property type="entry name" value="GAF"/>
</dbReference>
<dbReference type="Pfam" id="PF13185">
    <property type="entry name" value="GAF_2"/>
    <property type="match status" value="1"/>
</dbReference>
<feature type="domain" description="GAF" evidence="2">
    <location>
        <begin position="49"/>
        <end position="158"/>
    </location>
</feature>
<sequence length="161" mass="17894">MAEEIKISADLTKGQKYEELLPQINALIETETNLIANLANIAAALHQTFSWWWVGFYMVDGDELVLAPFQGPIACTRIKYGRGVCGTAWKEAKTQLVPDVEKFKGHIACSSMSVAEIVVPVFDKAGEVIGVLDVDSERYDVLDETDVVYLERICKLITARL</sequence>
<organism evidence="3">
    <name type="scientific">bioreactor metagenome</name>
    <dbReference type="NCBI Taxonomy" id="1076179"/>
    <lineage>
        <taxon>unclassified sequences</taxon>
        <taxon>metagenomes</taxon>
        <taxon>ecological metagenomes</taxon>
    </lineage>
</organism>
<evidence type="ECO:0000313" key="3">
    <source>
        <dbReference type="EMBL" id="MPN41641.1"/>
    </source>
</evidence>
<comment type="caution">
    <text evidence="3">The sequence shown here is derived from an EMBL/GenBank/DDBJ whole genome shotgun (WGS) entry which is preliminary data.</text>
</comment>
<name>A0A645HRI7_9ZZZZ</name>
<dbReference type="PANTHER" id="PTHR21021">
    <property type="entry name" value="GAF/PUTATIVE CYTOSKELETAL PROTEIN"/>
    <property type="match status" value="1"/>
</dbReference>
<dbReference type="GO" id="GO:0033745">
    <property type="term" value="F:L-methionine-(R)-S-oxide reductase activity"/>
    <property type="evidence" value="ECO:0007669"/>
    <property type="project" value="UniProtKB-EC"/>
</dbReference>
<gene>
    <name evidence="3" type="primary">msrC_14</name>
    <name evidence="3" type="ORF">SDC9_189195</name>
</gene>
<evidence type="ECO:0000259" key="2">
    <source>
        <dbReference type="Pfam" id="PF13185"/>
    </source>
</evidence>
<accession>A0A645HRI7</accession>
<comment type="similarity">
    <text evidence="1">Belongs to the free Met sulfoxide reductase family.</text>
</comment>
<dbReference type="GO" id="GO:0005829">
    <property type="term" value="C:cytosol"/>
    <property type="evidence" value="ECO:0007669"/>
    <property type="project" value="TreeGrafter"/>
</dbReference>
<dbReference type="FunFam" id="3.30.450.40:FF:000008">
    <property type="entry name" value="GAF domain-containing proteins"/>
    <property type="match status" value="1"/>
</dbReference>
<dbReference type="AlphaFoldDB" id="A0A645HRI7"/>
<dbReference type="InterPro" id="IPR029016">
    <property type="entry name" value="GAF-like_dom_sf"/>
</dbReference>
<dbReference type="EMBL" id="VSSQ01098825">
    <property type="protein sequence ID" value="MPN41641.1"/>
    <property type="molecule type" value="Genomic_DNA"/>
</dbReference>
<dbReference type="Gene3D" id="3.30.450.40">
    <property type="match status" value="1"/>
</dbReference>
<dbReference type="InterPro" id="IPR051330">
    <property type="entry name" value="Phosphatase_reg/MetRdx"/>
</dbReference>
<dbReference type="EC" id="1.8.4.14" evidence="3"/>